<dbReference type="PANTHER" id="PTHR47691">
    <property type="entry name" value="REGULATOR-RELATED"/>
    <property type="match status" value="1"/>
</dbReference>
<dbReference type="SUPFAM" id="SSF48452">
    <property type="entry name" value="TPR-like"/>
    <property type="match status" value="1"/>
</dbReference>
<keyword evidence="3" id="KW-1185">Reference proteome</keyword>
<dbReference type="Proteomes" id="UP000198716">
    <property type="component" value="Unassembled WGS sequence"/>
</dbReference>
<feature type="repeat" description="TPR" evidence="1">
    <location>
        <begin position="535"/>
        <end position="568"/>
    </location>
</feature>
<dbReference type="Gene3D" id="1.25.40.10">
    <property type="entry name" value="Tetratricopeptide repeat domain"/>
    <property type="match status" value="1"/>
</dbReference>
<dbReference type="SUPFAM" id="SSF52540">
    <property type="entry name" value="P-loop containing nucleoside triphosphate hydrolases"/>
    <property type="match status" value="1"/>
</dbReference>
<protein>
    <submittedName>
        <fullName evidence="2">AAA ATPase domain-containing protein</fullName>
    </submittedName>
</protein>
<dbReference type="InterPro" id="IPR027417">
    <property type="entry name" value="P-loop_NTPase"/>
</dbReference>
<gene>
    <name evidence="2" type="ORF">SAMN04487819_110213</name>
</gene>
<name>A0A1I1ZH94_9ACTN</name>
<dbReference type="PROSITE" id="PS50005">
    <property type="entry name" value="TPR"/>
    <property type="match status" value="1"/>
</dbReference>
<dbReference type="GO" id="GO:0043531">
    <property type="term" value="F:ADP binding"/>
    <property type="evidence" value="ECO:0007669"/>
    <property type="project" value="InterPro"/>
</dbReference>
<reference evidence="3" key="1">
    <citation type="submission" date="2016-10" db="EMBL/GenBank/DDBJ databases">
        <authorList>
            <person name="Varghese N."/>
            <person name="Submissions S."/>
        </authorList>
    </citation>
    <scope>NUCLEOTIDE SEQUENCE [LARGE SCALE GENOMIC DNA]</scope>
    <source>
        <strain evidence="3">DSM 45004</strain>
    </source>
</reference>
<dbReference type="PRINTS" id="PR00364">
    <property type="entry name" value="DISEASERSIST"/>
</dbReference>
<evidence type="ECO:0000313" key="2">
    <source>
        <dbReference type="EMBL" id="SFE29933.1"/>
    </source>
</evidence>
<keyword evidence="1" id="KW-0802">TPR repeat</keyword>
<dbReference type="PANTHER" id="PTHR47691:SF3">
    <property type="entry name" value="HTH-TYPE TRANSCRIPTIONAL REGULATOR RV0890C-RELATED"/>
    <property type="match status" value="1"/>
</dbReference>
<organism evidence="2 3">
    <name type="scientific">Actinopolyspora alba</name>
    <dbReference type="NCBI Taxonomy" id="673379"/>
    <lineage>
        <taxon>Bacteria</taxon>
        <taxon>Bacillati</taxon>
        <taxon>Actinomycetota</taxon>
        <taxon>Actinomycetes</taxon>
        <taxon>Actinopolysporales</taxon>
        <taxon>Actinopolysporaceae</taxon>
        <taxon>Actinopolyspora</taxon>
        <taxon>Actinopolyspora alba group</taxon>
    </lineage>
</organism>
<dbReference type="EMBL" id="FOMZ01000010">
    <property type="protein sequence ID" value="SFE29933.1"/>
    <property type="molecule type" value="Genomic_DNA"/>
</dbReference>
<proteinExistence type="predicted"/>
<dbReference type="InterPro" id="IPR011990">
    <property type="entry name" value="TPR-like_helical_dom_sf"/>
</dbReference>
<sequence length="709" mass="79474">MTMTNEYHGDARSVTQAGRVDRFEQHLHFHGADAPPPERPMSIPAEPTLLVDRRDEHHALHSVLERSSAANGSSDSGSGAVLIALCGLSGIGKSTLARSFAWQVHERFEDGFCYTDWHGHPVSGSAELARSCLRKLGTAEHELPAADRDALQLLRDRTRGRRMGFVFDGLVRPRQLLDLRLAAPESMILFTSQHAAAEFSSDGVSSIDLEPLSRHHAIELLARITGTDPAVTDPDVGRLVELCGYTPLALEFVGRKIRRLKHWTPRRAADWLTGPAHRGEMLRDNPEVRDTLELAVTDLPGEQAELYRLLGAIPCRTFDAATVAELLDADPADAEDLLYELHAANLVLESEPGRFHLHDLVRIHASEHAGKLEPVDFERAHHRLVTRYRRMGAHADRAVMEPSRLRVAGDEHLVTSEENPFTKPTALRWLETEFANIVALVHHASERGDHETVLALCDGALWTLHNHHRHYDETLRAFELAIGAADRRDDPLAGARMRILRTRLLMECHRFAEAHTQALEAREKAASAGHRQVLASAYEFHGRVYLEQEHYEPAIELFRFAWKISERLGKPRGMALVEHFAARAHSGLGEQEKALEYLETAAARLADFPNDRRTSAKVKLTTGLVRQRMGLHRQAVEQLERAVVELSSHHSDEDDEKLLFELAAPFEYLVPSLREIGERDRAEKCLREAVAIYERAGSPRAERLRTGAG</sequence>
<dbReference type="AlphaFoldDB" id="A0A1I1ZH94"/>
<evidence type="ECO:0000256" key="1">
    <source>
        <dbReference type="PROSITE-ProRule" id="PRU00339"/>
    </source>
</evidence>
<evidence type="ECO:0000313" key="3">
    <source>
        <dbReference type="Proteomes" id="UP000198716"/>
    </source>
</evidence>
<accession>A0A1I1ZH94</accession>
<dbReference type="InterPro" id="IPR019734">
    <property type="entry name" value="TPR_rpt"/>
</dbReference>
<dbReference type="Gene3D" id="3.40.50.300">
    <property type="entry name" value="P-loop containing nucleotide triphosphate hydrolases"/>
    <property type="match status" value="1"/>
</dbReference>